<dbReference type="Pfam" id="PF00437">
    <property type="entry name" value="T2SSE"/>
    <property type="match status" value="1"/>
</dbReference>
<keyword evidence="1" id="KW-0547">Nucleotide-binding</keyword>
<sequence length="566" mass="64846">MNNISSSSIDNKAVIFLQENNLLQENNTPEQLNKIYESLDEQLENSNLSIDDVLLLDFLDIEDFYKFVSKEKDIKIYNLAKLDLHLHIDHQIDTHFLESKLVVPIREDSLSIEIATYNPYDKDIVYELMKRLGKNVILSIIPKEQLQRYIHEIVINRDLEDIIQNIKIDLNALNKIDFKEESNTVKMLELILEKGLQNRASDIHLEYDNEAKKALVRFRIDGILHERFEFEEEIYMALSSTLKLFANIDFVNNTKAQDGRFSHDLSGVKYDFRISVIPLFNGESISVRILQTNNILVQLDELGLSKKSYEILDKVSKYPHGLILVTGPTGSGKTTTLYSTLSTINDSQKKIITVEDPVEYQLAKIQQIQVKIRSDINFSSILKSILRHDPDIIMIGEVRDKESLKIAVESALTGHLVFTTLHTNDAISSIIRLKEMGVEDYLIANSLLAVHSQRLVRRLCQKCIVEHEPNKQMINDIKKYLPKDYKFFYSEGCNECSMTGFVGRSIICETVFINDELSSALTRSMDYETLKKVAIKNGFVSMIEDGISKALSGETSLNEVFKVVYV</sequence>
<accession>A0A3B1E5Y8</accession>
<dbReference type="SUPFAM" id="SSF52540">
    <property type="entry name" value="P-loop containing nucleoside triphosphate hydrolases"/>
    <property type="match status" value="1"/>
</dbReference>
<dbReference type="Gene3D" id="3.40.50.300">
    <property type="entry name" value="P-loop containing nucleotide triphosphate hydrolases"/>
    <property type="match status" value="1"/>
</dbReference>
<feature type="domain" description="Bacterial type II secretion system protein E" evidence="3">
    <location>
        <begin position="386"/>
        <end position="400"/>
    </location>
</feature>
<dbReference type="InterPro" id="IPR001482">
    <property type="entry name" value="T2SS/T4SS_dom"/>
</dbReference>
<gene>
    <name evidence="4" type="ORF">MNB_ARC-1_1110</name>
</gene>
<evidence type="ECO:0000313" key="4">
    <source>
        <dbReference type="EMBL" id="VAY88362.1"/>
    </source>
</evidence>
<evidence type="ECO:0000256" key="1">
    <source>
        <dbReference type="ARBA" id="ARBA00022741"/>
    </source>
</evidence>
<proteinExistence type="predicted"/>
<keyword evidence="2" id="KW-0067">ATP-binding</keyword>
<dbReference type="PANTHER" id="PTHR30258">
    <property type="entry name" value="TYPE II SECRETION SYSTEM PROTEIN GSPE-RELATED"/>
    <property type="match status" value="1"/>
</dbReference>
<protein>
    <submittedName>
        <fullName evidence="4">Type IV fimbrial assembly, ATPase PilB</fullName>
    </submittedName>
</protein>
<dbReference type="InterPro" id="IPR007831">
    <property type="entry name" value="T2SS_GspE_N"/>
</dbReference>
<name>A0A3B1E5Y8_9ZZZZ</name>
<dbReference type="PROSITE" id="PS00662">
    <property type="entry name" value="T2SP_E"/>
    <property type="match status" value="1"/>
</dbReference>
<dbReference type="InterPro" id="IPR027417">
    <property type="entry name" value="P-loop_NTPase"/>
</dbReference>
<dbReference type="GO" id="GO:0016887">
    <property type="term" value="F:ATP hydrolysis activity"/>
    <property type="evidence" value="ECO:0007669"/>
    <property type="project" value="TreeGrafter"/>
</dbReference>
<dbReference type="EMBL" id="UOYO01000049">
    <property type="protein sequence ID" value="VAY88362.1"/>
    <property type="molecule type" value="Genomic_DNA"/>
</dbReference>
<dbReference type="InterPro" id="IPR037257">
    <property type="entry name" value="T2SS_E_N_sf"/>
</dbReference>
<dbReference type="PANTHER" id="PTHR30258:SF2">
    <property type="entry name" value="COMG OPERON PROTEIN 1"/>
    <property type="match status" value="1"/>
</dbReference>
<dbReference type="GO" id="GO:0005524">
    <property type="term" value="F:ATP binding"/>
    <property type="evidence" value="ECO:0007669"/>
    <property type="project" value="UniProtKB-KW"/>
</dbReference>
<dbReference type="GO" id="GO:0005886">
    <property type="term" value="C:plasma membrane"/>
    <property type="evidence" value="ECO:0007669"/>
    <property type="project" value="TreeGrafter"/>
</dbReference>
<dbReference type="CDD" id="cd01129">
    <property type="entry name" value="PulE-GspE-like"/>
    <property type="match status" value="1"/>
</dbReference>
<reference evidence="4" key="1">
    <citation type="submission" date="2018-10" db="EMBL/GenBank/DDBJ databases">
        <authorList>
            <person name="Aoki K."/>
        </authorList>
    </citation>
    <scope>NUCLEOTIDE SEQUENCE</scope>
</reference>
<dbReference type="SUPFAM" id="SSF160246">
    <property type="entry name" value="EspE N-terminal domain-like"/>
    <property type="match status" value="1"/>
</dbReference>
<evidence type="ECO:0000256" key="2">
    <source>
        <dbReference type="ARBA" id="ARBA00022840"/>
    </source>
</evidence>
<dbReference type="AlphaFoldDB" id="A0A3B1E5Y8"/>
<organism evidence="4">
    <name type="scientific">hydrothermal vent metagenome</name>
    <dbReference type="NCBI Taxonomy" id="652676"/>
    <lineage>
        <taxon>unclassified sequences</taxon>
        <taxon>metagenomes</taxon>
        <taxon>ecological metagenomes</taxon>
    </lineage>
</organism>
<dbReference type="Gene3D" id="3.30.450.90">
    <property type="match status" value="1"/>
</dbReference>
<evidence type="ECO:0000259" key="3">
    <source>
        <dbReference type="PROSITE" id="PS00662"/>
    </source>
</evidence>
<dbReference type="Pfam" id="PF05157">
    <property type="entry name" value="MshEN"/>
    <property type="match status" value="1"/>
</dbReference>